<reference evidence="1 2" key="1">
    <citation type="submission" date="2022-10" db="EMBL/GenBank/DDBJ databases">
        <title>Luteolibacter arcticus strain CCTCC AB 2014275, whole genome shotgun sequencing project.</title>
        <authorList>
            <person name="Zhao G."/>
            <person name="Shen L."/>
        </authorList>
    </citation>
    <scope>NUCLEOTIDE SEQUENCE [LARGE SCALE GENOMIC DNA]</scope>
    <source>
        <strain evidence="1 2">CCTCC AB 2014275</strain>
    </source>
</reference>
<dbReference type="EMBL" id="JAPDDT010000016">
    <property type="protein sequence ID" value="MCW1925680.1"/>
    <property type="molecule type" value="Genomic_DNA"/>
</dbReference>
<keyword evidence="2" id="KW-1185">Reference proteome</keyword>
<protein>
    <submittedName>
        <fullName evidence="1">Immune inhibitor A</fullName>
    </submittedName>
</protein>
<organism evidence="1 2">
    <name type="scientific">Luteolibacter arcticus</name>
    <dbReference type="NCBI Taxonomy" id="1581411"/>
    <lineage>
        <taxon>Bacteria</taxon>
        <taxon>Pseudomonadati</taxon>
        <taxon>Verrucomicrobiota</taxon>
        <taxon>Verrucomicrobiia</taxon>
        <taxon>Verrucomicrobiales</taxon>
        <taxon>Verrucomicrobiaceae</taxon>
        <taxon>Luteolibacter</taxon>
    </lineage>
</organism>
<evidence type="ECO:0000313" key="1">
    <source>
        <dbReference type="EMBL" id="MCW1925680.1"/>
    </source>
</evidence>
<accession>A0ABT3GQ91</accession>
<evidence type="ECO:0000313" key="2">
    <source>
        <dbReference type="Proteomes" id="UP001320876"/>
    </source>
</evidence>
<comment type="caution">
    <text evidence="1">The sequence shown here is derived from an EMBL/GenBank/DDBJ whole genome shotgun (WGS) entry which is preliminary data.</text>
</comment>
<name>A0ABT3GQ91_9BACT</name>
<gene>
    <name evidence="1" type="ORF">OKA05_24190</name>
</gene>
<proteinExistence type="predicted"/>
<sequence>MAIFAAWLSMLTLPSLGGVLWSEKFDDAGAAGRWQAGGDWEIGPVTGGPGNAVSASGVAATGLAAGAIPAITRRIASVGSITIPVSSVSPRLRFRQWHRFSSGSIGRIQVRQVGAEWINLEGASVSGQSTGWEWVCMALDDHSGQSIEIGFLCETGAAAAAPGWYLDDVEVVDGPESDYAAWRAGYFPGAYPDLTKEAAVWGG</sequence>
<dbReference type="Proteomes" id="UP001320876">
    <property type="component" value="Unassembled WGS sequence"/>
</dbReference>